<evidence type="ECO:0000256" key="1">
    <source>
        <dbReference type="PROSITE-ProRule" id="PRU00169"/>
    </source>
</evidence>
<dbReference type="Proteomes" id="UP000289411">
    <property type="component" value="Unassembled WGS sequence"/>
</dbReference>
<sequence length="122" mass="13307">MTCTDATVLAGRRILVVEDEYFIAQDLQMLLQEIGAEPVGPVPTLQQALDLAGRTPALDGAILDVNLGGEMVWPLVDLLRERGIRIVLATGYSDLVIPSPYADLPRCEKPTKSRDLLRHLGS</sequence>
<gene>
    <name evidence="3" type="ORF">D3272_02440</name>
</gene>
<dbReference type="AlphaFoldDB" id="A0A4Q2RFM4"/>
<feature type="domain" description="Response regulatory" evidence="2">
    <location>
        <begin position="13"/>
        <end position="122"/>
    </location>
</feature>
<evidence type="ECO:0000313" key="3">
    <source>
        <dbReference type="EMBL" id="RYB06966.1"/>
    </source>
</evidence>
<dbReference type="RefSeq" id="WP_129217505.1">
    <property type="nucleotide sequence ID" value="NZ_QYBC01000002.1"/>
</dbReference>
<dbReference type="PROSITE" id="PS50110">
    <property type="entry name" value="RESPONSE_REGULATORY"/>
    <property type="match status" value="1"/>
</dbReference>
<dbReference type="InterPro" id="IPR011006">
    <property type="entry name" value="CheY-like_superfamily"/>
</dbReference>
<protein>
    <submittedName>
        <fullName evidence="3">Response regulator</fullName>
    </submittedName>
</protein>
<name>A0A4Q2RFM4_9HYPH</name>
<dbReference type="EMBL" id="QYBC01000002">
    <property type="protein sequence ID" value="RYB06966.1"/>
    <property type="molecule type" value="Genomic_DNA"/>
</dbReference>
<reference evidence="3 4" key="2">
    <citation type="submission" date="2019-02" db="EMBL/GenBank/DDBJ databases">
        <title>'Lichenibacterium ramalinii' gen. nov. sp. nov., 'Lichenibacterium minor' gen. nov. sp. nov.</title>
        <authorList>
            <person name="Pankratov T."/>
        </authorList>
    </citation>
    <scope>NUCLEOTIDE SEQUENCE [LARGE SCALE GENOMIC DNA]</scope>
    <source>
        <strain evidence="3 4">RmlP001</strain>
    </source>
</reference>
<comment type="caution">
    <text evidence="3">The sequence shown here is derived from an EMBL/GenBank/DDBJ whole genome shotgun (WGS) entry which is preliminary data.</text>
</comment>
<organism evidence="3 4">
    <name type="scientific">Lichenibacterium ramalinae</name>
    <dbReference type="NCBI Taxonomy" id="2316527"/>
    <lineage>
        <taxon>Bacteria</taxon>
        <taxon>Pseudomonadati</taxon>
        <taxon>Pseudomonadota</taxon>
        <taxon>Alphaproteobacteria</taxon>
        <taxon>Hyphomicrobiales</taxon>
        <taxon>Lichenihabitantaceae</taxon>
        <taxon>Lichenibacterium</taxon>
    </lineage>
</organism>
<dbReference type="SUPFAM" id="SSF52172">
    <property type="entry name" value="CheY-like"/>
    <property type="match status" value="1"/>
</dbReference>
<evidence type="ECO:0000259" key="2">
    <source>
        <dbReference type="PROSITE" id="PS50110"/>
    </source>
</evidence>
<keyword evidence="1" id="KW-0597">Phosphoprotein</keyword>
<reference evidence="3 4" key="1">
    <citation type="submission" date="2018-09" db="EMBL/GenBank/DDBJ databases">
        <authorList>
            <person name="Grouzdev D.S."/>
            <person name="Krutkina M.S."/>
        </authorList>
    </citation>
    <scope>NUCLEOTIDE SEQUENCE [LARGE SCALE GENOMIC DNA]</scope>
    <source>
        <strain evidence="3 4">RmlP001</strain>
    </source>
</reference>
<dbReference type="OrthoDB" id="582170at2"/>
<feature type="modified residue" description="4-aspartylphosphate" evidence="1">
    <location>
        <position position="64"/>
    </location>
</feature>
<keyword evidence="4" id="KW-1185">Reference proteome</keyword>
<dbReference type="GO" id="GO:0000160">
    <property type="term" value="P:phosphorelay signal transduction system"/>
    <property type="evidence" value="ECO:0007669"/>
    <property type="project" value="InterPro"/>
</dbReference>
<evidence type="ECO:0000313" key="4">
    <source>
        <dbReference type="Proteomes" id="UP000289411"/>
    </source>
</evidence>
<proteinExistence type="predicted"/>
<accession>A0A4Q2RFM4</accession>
<dbReference type="InterPro" id="IPR001789">
    <property type="entry name" value="Sig_transdc_resp-reg_receiver"/>
</dbReference>
<dbReference type="Gene3D" id="3.40.50.2300">
    <property type="match status" value="1"/>
</dbReference>